<dbReference type="InterPro" id="IPR013482">
    <property type="entry name" value="Molybde_CF_guanTrfase"/>
</dbReference>
<keyword evidence="10" id="KW-0548">Nucleotidyltransferase</keyword>
<name>A0ABT8YHS9_9HYPH</name>
<comment type="function">
    <text evidence="8">Transfers a GMP moiety from GTP to Mo-molybdopterin (Mo-MPT) cofactor (Moco or molybdenum cofactor) to form Mo-molybdopterin guanine dinucleotide (Mo-MGD) cofactor.</text>
</comment>
<reference evidence="10" key="1">
    <citation type="journal article" date="2015" name="Int. J. Syst. Evol. Microbiol.">
        <title>Rhizobium alvei sp. nov., isolated from a freshwater river.</title>
        <authorList>
            <person name="Sheu S.Y."/>
            <person name="Huang H.W."/>
            <person name="Young C.C."/>
            <person name="Chen W.M."/>
        </authorList>
    </citation>
    <scope>NUCLEOTIDE SEQUENCE</scope>
    <source>
        <strain evidence="10">TNR-22</strain>
    </source>
</reference>
<dbReference type="GO" id="GO:0061603">
    <property type="term" value="F:molybdenum cofactor guanylyltransferase activity"/>
    <property type="evidence" value="ECO:0007669"/>
    <property type="project" value="UniProtKB-EC"/>
</dbReference>
<organism evidence="10 11">
    <name type="scientific">Rhizobium alvei</name>
    <dbReference type="NCBI Taxonomy" id="1132659"/>
    <lineage>
        <taxon>Bacteria</taxon>
        <taxon>Pseudomonadati</taxon>
        <taxon>Pseudomonadota</taxon>
        <taxon>Alphaproteobacteria</taxon>
        <taxon>Hyphomicrobiales</taxon>
        <taxon>Rhizobiaceae</taxon>
        <taxon>Rhizobium/Agrobacterium group</taxon>
        <taxon>Rhizobium</taxon>
    </lineage>
</organism>
<evidence type="ECO:0000313" key="10">
    <source>
        <dbReference type="EMBL" id="MDO6963213.1"/>
    </source>
</evidence>
<feature type="binding site" evidence="8">
    <location>
        <position position="48"/>
    </location>
    <ligand>
        <name>GTP</name>
        <dbReference type="ChEBI" id="CHEBI:37565"/>
    </ligand>
</feature>
<dbReference type="PANTHER" id="PTHR19136:SF81">
    <property type="entry name" value="MOLYBDENUM COFACTOR GUANYLYLTRANSFERASE"/>
    <property type="match status" value="1"/>
</dbReference>
<feature type="binding site" evidence="8">
    <location>
        <position position="99"/>
    </location>
    <ligand>
        <name>GTP</name>
        <dbReference type="ChEBI" id="CHEBI:37565"/>
    </ligand>
</feature>
<dbReference type="EC" id="2.7.7.77" evidence="8"/>
<dbReference type="InterPro" id="IPR029044">
    <property type="entry name" value="Nucleotide-diphossugar_trans"/>
</dbReference>
<keyword evidence="11" id="KW-1185">Reference proteome</keyword>
<evidence type="ECO:0000256" key="8">
    <source>
        <dbReference type="HAMAP-Rule" id="MF_00316"/>
    </source>
</evidence>
<dbReference type="RefSeq" id="WP_304375116.1">
    <property type="nucleotide sequence ID" value="NZ_JAUOZU010000004.1"/>
</dbReference>
<comment type="subunit">
    <text evidence="8">Monomer.</text>
</comment>
<feature type="binding site" evidence="8">
    <location>
        <position position="20"/>
    </location>
    <ligand>
        <name>GTP</name>
        <dbReference type="ChEBI" id="CHEBI:37565"/>
    </ligand>
</feature>
<evidence type="ECO:0000256" key="2">
    <source>
        <dbReference type="ARBA" id="ARBA00022679"/>
    </source>
</evidence>
<dbReference type="EMBL" id="JAUOZU010000004">
    <property type="protein sequence ID" value="MDO6963213.1"/>
    <property type="molecule type" value="Genomic_DNA"/>
</dbReference>
<evidence type="ECO:0000256" key="7">
    <source>
        <dbReference type="ARBA" id="ARBA00023150"/>
    </source>
</evidence>
<dbReference type="NCBIfam" id="TIGR02665">
    <property type="entry name" value="molyb_mobA"/>
    <property type="match status" value="1"/>
</dbReference>
<feature type="binding site" evidence="8">
    <location>
        <position position="64"/>
    </location>
    <ligand>
        <name>GTP</name>
        <dbReference type="ChEBI" id="CHEBI:37565"/>
    </ligand>
</feature>
<evidence type="ECO:0000256" key="1">
    <source>
        <dbReference type="ARBA" id="ARBA00022490"/>
    </source>
</evidence>
<comment type="caution">
    <text evidence="10">The sequence shown here is derived from an EMBL/GenBank/DDBJ whole genome shotgun (WGS) entry which is preliminary data.</text>
</comment>
<comment type="cofactor">
    <cofactor evidence="8">
        <name>Mg(2+)</name>
        <dbReference type="ChEBI" id="CHEBI:18420"/>
    </cofactor>
</comment>
<keyword evidence="6 8" id="KW-0342">GTP-binding</keyword>
<evidence type="ECO:0000259" key="9">
    <source>
        <dbReference type="Pfam" id="PF12804"/>
    </source>
</evidence>
<dbReference type="PANTHER" id="PTHR19136">
    <property type="entry name" value="MOLYBDENUM COFACTOR GUANYLYLTRANSFERASE"/>
    <property type="match status" value="1"/>
</dbReference>
<reference evidence="10" key="2">
    <citation type="submission" date="2023-07" db="EMBL/GenBank/DDBJ databases">
        <authorList>
            <person name="Shen H."/>
        </authorList>
    </citation>
    <scope>NUCLEOTIDE SEQUENCE</scope>
    <source>
        <strain evidence="10">TNR-22</strain>
    </source>
</reference>
<keyword evidence="3 8" id="KW-0479">Metal-binding</keyword>
<sequence>MRPPAVILAGGLSSRMGSPKALLELAGMRLIDRIVARLAPQCDRLVINSNDPAIIVDGLERISDRFANFPGPLAGIHAALSLLAETGETATHMLSAPVDCPFLPDDLVARLADGLNGTDSAAVAMSGDQWQPVVALWPLSALPRLDAWLRDPPSLKMRIFLETLSVKPVAFPMLETVTGPLDPFFNINRPGDLATALHHIEGEENP</sequence>
<gene>
    <name evidence="8 10" type="primary">mobA</name>
    <name evidence="10" type="ORF">Q4481_04545</name>
</gene>
<feature type="domain" description="MobA-like NTP transferase" evidence="9">
    <location>
        <begin position="5"/>
        <end position="151"/>
    </location>
</feature>
<keyword evidence="1 8" id="KW-0963">Cytoplasm</keyword>
<comment type="domain">
    <text evidence="8">The N-terminal domain determines nucleotide recognition and specific binding, while the C-terminal domain determines the specific binding to the target protein.</text>
</comment>
<keyword evidence="2 8" id="KW-0808">Transferase</keyword>
<comment type="catalytic activity">
    <reaction evidence="8">
        <text>Mo-molybdopterin + GTP + H(+) = Mo-molybdopterin guanine dinucleotide + diphosphate</text>
        <dbReference type="Rhea" id="RHEA:34243"/>
        <dbReference type="ChEBI" id="CHEBI:15378"/>
        <dbReference type="ChEBI" id="CHEBI:33019"/>
        <dbReference type="ChEBI" id="CHEBI:37565"/>
        <dbReference type="ChEBI" id="CHEBI:71302"/>
        <dbReference type="ChEBI" id="CHEBI:71310"/>
        <dbReference type="EC" id="2.7.7.77"/>
    </reaction>
</comment>
<protein>
    <recommendedName>
        <fullName evidence="8">Molybdenum cofactor guanylyltransferase</fullName>
        <shortName evidence="8">MoCo guanylyltransferase</shortName>
        <ecNumber evidence="8">2.7.7.77</ecNumber>
    </recommendedName>
    <alternativeName>
        <fullName evidence="8">GTP:molybdopterin guanylyltransferase</fullName>
    </alternativeName>
    <alternativeName>
        <fullName evidence="8">Mo-MPT guanylyltransferase</fullName>
    </alternativeName>
    <alternativeName>
        <fullName evidence="8">Molybdopterin guanylyltransferase</fullName>
    </alternativeName>
    <alternativeName>
        <fullName evidence="8">Molybdopterin-guanine dinucleotide synthase</fullName>
        <shortName evidence="8">MGD synthase</shortName>
    </alternativeName>
</protein>
<dbReference type="InterPro" id="IPR025877">
    <property type="entry name" value="MobA-like_NTP_Trfase"/>
</dbReference>
<dbReference type="Proteomes" id="UP001174932">
    <property type="component" value="Unassembled WGS sequence"/>
</dbReference>
<keyword evidence="5 8" id="KW-0460">Magnesium</keyword>
<dbReference type="SUPFAM" id="SSF53448">
    <property type="entry name" value="Nucleotide-diphospho-sugar transferases"/>
    <property type="match status" value="1"/>
</dbReference>
<evidence type="ECO:0000256" key="5">
    <source>
        <dbReference type="ARBA" id="ARBA00022842"/>
    </source>
</evidence>
<dbReference type="HAMAP" id="MF_00316">
    <property type="entry name" value="MobA"/>
    <property type="match status" value="1"/>
</dbReference>
<dbReference type="Pfam" id="PF12804">
    <property type="entry name" value="NTP_transf_3"/>
    <property type="match status" value="1"/>
</dbReference>
<evidence type="ECO:0000256" key="3">
    <source>
        <dbReference type="ARBA" id="ARBA00022723"/>
    </source>
</evidence>
<feature type="binding site" evidence="8">
    <location>
        <begin position="8"/>
        <end position="10"/>
    </location>
    <ligand>
        <name>GTP</name>
        <dbReference type="ChEBI" id="CHEBI:37565"/>
    </ligand>
</feature>
<keyword evidence="7 8" id="KW-0501">Molybdenum cofactor biosynthesis</keyword>
<proteinExistence type="inferred from homology"/>
<evidence type="ECO:0000256" key="6">
    <source>
        <dbReference type="ARBA" id="ARBA00023134"/>
    </source>
</evidence>
<feature type="binding site" evidence="8">
    <location>
        <position position="99"/>
    </location>
    <ligand>
        <name>Mg(2+)</name>
        <dbReference type="ChEBI" id="CHEBI:18420"/>
    </ligand>
</feature>
<evidence type="ECO:0000313" key="11">
    <source>
        <dbReference type="Proteomes" id="UP001174932"/>
    </source>
</evidence>
<accession>A0ABT8YHS9</accession>
<comment type="subcellular location">
    <subcellularLocation>
        <location evidence="8">Cytoplasm</location>
    </subcellularLocation>
</comment>
<dbReference type="CDD" id="cd02503">
    <property type="entry name" value="MobA"/>
    <property type="match status" value="1"/>
</dbReference>
<comment type="similarity">
    <text evidence="8">Belongs to the MobA family.</text>
</comment>
<evidence type="ECO:0000256" key="4">
    <source>
        <dbReference type="ARBA" id="ARBA00022741"/>
    </source>
</evidence>
<keyword evidence="4 8" id="KW-0547">Nucleotide-binding</keyword>
<dbReference type="Gene3D" id="3.90.550.10">
    <property type="entry name" value="Spore Coat Polysaccharide Biosynthesis Protein SpsA, Chain A"/>
    <property type="match status" value="1"/>
</dbReference>